<dbReference type="SUPFAM" id="SSF49313">
    <property type="entry name" value="Cadherin-like"/>
    <property type="match status" value="5"/>
</dbReference>
<dbReference type="PROSITE" id="PS50268">
    <property type="entry name" value="CADHERIN_2"/>
    <property type="match status" value="6"/>
</dbReference>
<dbReference type="InterPro" id="IPR028994">
    <property type="entry name" value="Integrin_alpha_N"/>
</dbReference>
<dbReference type="InterPro" id="IPR011047">
    <property type="entry name" value="Quinoprotein_ADH-like_sf"/>
</dbReference>
<dbReference type="SUPFAM" id="SSF50998">
    <property type="entry name" value="Quinoprotein alcohol dehydrogenase-like"/>
    <property type="match status" value="1"/>
</dbReference>
<dbReference type="PRINTS" id="PR00313">
    <property type="entry name" value="CABNDNGRPT"/>
</dbReference>
<reference evidence="3 4" key="1">
    <citation type="submission" date="2023-01" db="EMBL/GenBank/DDBJ databases">
        <title>Novel diversity within Roseofilum (Cyanobacteria; Desertifilaceae) from marine benthic mats with descriptions of four novel species.</title>
        <authorList>
            <person name="Wang Y."/>
            <person name="Berthold D.E."/>
            <person name="Hu J."/>
            <person name="Lefler F.W."/>
            <person name="Laughinghouse H.D. IV."/>
        </authorList>
    </citation>
    <scope>NUCLEOTIDE SEQUENCE [LARGE SCALE GENOMIC DNA]</scope>
    <source>
        <strain evidence="3 4">BLCC-M143</strain>
    </source>
</reference>
<feature type="region of interest" description="Disordered" evidence="1">
    <location>
        <begin position="1714"/>
        <end position="1738"/>
    </location>
</feature>
<keyword evidence="4" id="KW-1185">Reference proteome</keyword>
<dbReference type="Pfam" id="PF14252">
    <property type="entry name" value="DUF4347"/>
    <property type="match status" value="1"/>
</dbReference>
<dbReference type="SUPFAM" id="SSF69318">
    <property type="entry name" value="Integrin alpha N-terminal domain"/>
    <property type="match status" value="2"/>
</dbReference>
<evidence type="ECO:0000259" key="2">
    <source>
        <dbReference type="PROSITE" id="PS50268"/>
    </source>
</evidence>
<feature type="domain" description="Cadherin" evidence="2">
    <location>
        <begin position="1304"/>
        <end position="1410"/>
    </location>
</feature>
<dbReference type="InterPro" id="IPR015919">
    <property type="entry name" value="Cadherin-like_sf"/>
</dbReference>
<evidence type="ECO:0000313" key="4">
    <source>
        <dbReference type="Proteomes" id="UP001232992"/>
    </source>
</evidence>
<feature type="domain" description="Cadherin" evidence="2">
    <location>
        <begin position="653"/>
        <end position="739"/>
    </location>
</feature>
<dbReference type="InterPro" id="IPR052918">
    <property type="entry name" value="Motility_Chemotaxis_Reg"/>
</dbReference>
<dbReference type="CDD" id="cd11304">
    <property type="entry name" value="Cadherin_repeat"/>
    <property type="match status" value="6"/>
</dbReference>
<protein>
    <submittedName>
        <fullName evidence="3">SBBP repeat-containing protein</fullName>
    </submittedName>
</protein>
<dbReference type="InterPro" id="IPR011049">
    <property type="entry name" value="Serralysin-like_metalloprot_C"/>
</dbReference>
<dbReference type="PANTHER" id="PTHR35580">
    <property type="entry name" value="CELL SURFACE GLYCOPROTEIN (S-LAYER PROTEIN)-LIKE PROTEIN"/>
    <property type="match status" value="1"/>
</dbReference>
<dbReference type="Pfam" id="PF06739">
    <property type="entry name" value="SBBP"/>
    <property type="match status" value="6"/>
</dbReference>
<dbReference type="PROSITE" id="PS00330">
    <property type="entry name" value="HEMOLYSIN_CALCIUM"/>
    <property type="match status" value="4"/>
</dbReference>
<feature type="region of interest" description="Disordered" evidence="1">
    <location>
        <begin position="1819"/>
        <end position="1869"/>
    </location>
</feature>
<dbReference type="RefSeq" id="WP_283760033.1">
    <property type="nucleotide sequence ID" value="NZ_JAQOSQ010000033.1"/>
</dbReference>
<dbReference type="Gene3D" id="2.60.40.60">
    <property type="entry name" value="Cadherins"/>
    <property type="match status" value="6"/>
</dbReference>
<feature type="domain" description="Cadherin" evidence="2">
    <location>
        <begin position="1410"/>
        <end position="1516"/>
    </location>
</feature>
<organism evidence="3 4">
    <name type="scientific">Roseofilum casamattae BLCC-M143</name>
    <dbReference type="NCBI Taxonomy" id="3022442"/>
    <lineage>
        <taxon>Bacteria</taxon>
        <taxon>Bacillati</taxon>
        <taxon>Cyanobacteriota</taxon>
        <taxon>Cyanophyceae</taxon>
        <taxon>Desertifilales</taxon>
        <taxon>Desertifilaceae</taxon>
        <taxon>Roseofilum</taxon>
        <taxon>Roseofilum casamattae</taxon>
    </lineage>
</organism>
<accession>A0ABT7C280</accession>
<sequence>MKTFPNTLQIFIPVQFSSAPELVVIDSGVDTPEHLLQGLQPNTVVKLLDSNQDGVVQITQILQEVRARRIHIVSHGSPGCLYLGNTRLNLHTLKHYQEAIATWNIPLLLYGCRVAATETGQNFVQQLEKITGTTVKASTQRVGNAAKGGTWNLDWFVPWLPDIVISYPGVFDPQKSWIKSFGSSGSDNGKNINTDSNGNVYTIGSFQGSIDLDGDGTADLTSLGHSDAYIAKYNSDGSLTWLTQIGGIGGDYGTTISTDPQGNIYATGFSLGRIDFDGDGRADFWTTDRSSDSYIAKYGSDGSLTWVNHLSGASTNLNTHIVTDSNNNFYTSGFFYGTIDLDGDRTPNFTSRGLADGYIAKYNSDNSLAWSTQFGGTGNDQNLGLDVDSNGNVYVTGFFKETIDLDGDGVIDLTSLGSDDAYIAKYSNDGILTWVKSFGNSGSDKANSIVIDNNDNSLLTGSFQGSLDLDGDGTVDLTSTGGFDSYIVKYSDDGSLLWATQIGGNGHDYGDDITTDDNSNVYITGNFTGSIDVEGDDITDITSTGESDAYIAKYDSNGTLDWVTQVGGIDLDYGYDITTDHNGDVFVTGSFREEVDLNGDGIADLTGGGGSDVYIIKLRGDSGEFLSGNGVINQAPTIISNSTVSIVENRTDVIAVSARDANDDSLSYFITGGSDRSFFNIDSISGELTFNITPSYQTPADTNGDNIYELEVTVDDGNGGTSTQDLSITVRDKDAKPLTVQQMIGFQHISGPNRTEGHSISIDSSGNVYTTGDFYDSVDLDADGTTDLTGGGMYIAKYATDGTLTWANRVSSSNPDNGKSISTDSNGSVYLTSHFRGTIDLNGDGTPDFTSQGDSDAYIAKYSSDGNLAWATQVGGSSRDEGYGITTDNADNVYATGSFYESLDLDGDGTTDLTSNGINDAYIAKYSSDGNLAWAKNFGGNSGDYGYDIHADNNGNIYTTGFFRGSIDLDGDGTTDLNSTGNDAYIVKYTSDGTLAWATQIQTNASIDMVTMERGQGITTDSDGNVYATLFFVGDIDVDGDGTTDLTSAGGSDAYTAKYSPDGTLVWAKAFGGSGYERNYSIAADNTGNIYTVGSFSETIDIDKDGTADLATTAYEDAYIAKYSSDGTLAGVTQIVSDRSTGLDISVDSSGDIYATGSFHGNLDVDRDGVNDFTSLGYDDAYIIKFSGDGSSNQAPSIISSASTSIVENTTDVLTVSATDGDDDSLSYSISGGDDQSLFDIDTLSGALTFTVAPDYETPADADGNNVYQLEVTVDDGNGGTDVQALSITVTDEDEVVPNQAPAITSSNSANVAENTTDVLTVSATDGDDDSLSYSISGGDDQSLFDIDTLSGALTFTVAPDYETPTDADGNNVYQLEVTVDDGNGGTDVQALSITVTDEDEVISNQAPSITSSNNANVAENTTDVLTVSATDAEDDSLSYSISGGDDQSLFDIDTLSGALTFTVAPDYEAPADADGDNVYQLEVTVDDGNGGTDVQALSITVTDEDEVVPNQAPTITSSNSANVAENTTDVLTVSATDAEDDSLSYSISGGDDQSLFDIDTLSGALTFTVAPDYETPADADGNNVYQLEVTVDDGNGGTDVQALSITVTDEDEVVPNQAPTITSSNSANIAENTTDVLTVSATDGDDDSLSYSISGGDDQSLFDIDTLSGALTFTVAPDYETPVDADGDNVYQLEVTVNDGNGGTDAQSLSITVTDRDDTPPSNNLNPIAGTPGNDWFLGTNSDDEMRGFDGDDELYGRFGDDIITGDSGNDLLSGNQGHDRISGGIGNDTIFGGQHHDEVNGDEGDDSLMGDRGKDTVNGGIGNDTVFGGRGDDALNGDEGDDSLMGDLNEDTLAGGSGNDSLFGGNGDDLLEGGEGNDLLSGDWGKDTLLGGNGNDLFVLRAGTAADRLAKADIVQDYQVGSDRIGLTGNLTTADLTLSIQGNNTVIGIANTDQILGMLVGQFTLEQLTFTSVELPNGLI</sequence>
<dbReference type="Pfam" id="PF00353">
    <property type="entry name" value="HemolysinCabind"/>
    <property type="match status" value="4"/>
</dbReference>
<dbReference type="EMBL" id="JAQOSQ010000033">
    <property type="protein sequence ID" value="MDJ1185390.1"/>
    <property type="molecule type" value="Genomic_DNA"/>
</dbReference>
<dbReference type="SMART" id="SM00112">
    <property type="entry name" value="CA"/>
    <property type="match status" value="6"/>
</dbReference>
<dbReference type="SUPFAM" id="SSF51120">
    <property type="entry name" value="beta-Roll"/>
    <property type="match status" value="1"/>
</dbReference>
<comment type="caution">
    <text evidence="3">The sequence shown here is derived from an EMBL/GenBank/DDBJ whole genome shotgun (WGS) entry which is preliminary data.</text>
</comment>
<gene>
    <name evidence="3" type="ORF">PMH09_19570</name>
</gene>
<dbReference type="Gene3D" id="2.80.10.50">
    <property type="match status" value="2"/>
</dbReference>
<feature type="compositionally biased region" description="Acidic residues" evidence="1">
    <location>
        <begin position="1837"/>
        <end position="1852"/>
    </location>
</feature>
<feature type="domain" description="Cadherin" evidence="2">
    <location>
        <begin position="1622"/>
        <end position="1724"/>
    </location>
</feature>
<dbReference type="Pfam" id="PF17963">
    <property type="entry name" value="Big_9"/>
    <property type="match status" value="1"/>
</dbReference>
<name>A0ABT7C280_9CYAN</name>
<evidence type="ECO:0000256" key="1">
    <source>
        <dbReference type="SAM" id="MobiDB-lite"/>
    </source>
</evidence>
<dbReference type="InterPro" id="IPR010620">
    <property type="entry name" value="SBBP_repeat"/>
</dbReference>
<dbReference type="InterPro" id="IPR018511">
    <property type="entry name" value="Hemolysin-typ_Ca-bd_CS"/>
</dbReference>
<dbReference type="InterPro" id="IPR001343">
    <property type="entry name" value="Hemolysn_Ca-bd"/>
</dbReference>
<evidence type="ECO:0000313" key="3">
    <source>
        <dbReference type="EMBL" id="MDJ1185390.1"/>
    </source>
</evidence>
<dbReference type="Gene3D" id="2.150.10.10">
    <property type="entry name" value="Serralysin-like metalloprotease, C-terminal"/>
    <property type="match status" value="3"/>
</dbReference>
<dbReference type="InterPro" id="IPR002126">
    <property type="entry name" value="Cadherin-like_dom"/>
</dbReference>
<dbReference type="InterPro" id="IPR025592">
    <property type="entry name" value="DUF4347"/>
</dbReference>
<dbReference type="Pfam" id="PF00028">
    <property type="entry name" value="Cadherin"/>
    <property type="match status" value="5"/>
</dbReference>
<feature type="domain" description="Cadherin" evidence="2">
    <location>
        <begin position="1198"/>
        <end position="1304"/>
    </location>
</feature>
<dbReference type="PANTHER" id="PTHR35580:SF1">
    <property type="entry name" value="PHYTASE-LIKE DOMAIN-CONTAINING PROTEIN"/>
    <property type="match status" value="1"/>
</dbReference>
<feature type="domain" description="Cadherin" evidence="2">
    <location>
        <begin position="1516"/>
        <end position="1622"/>
    </location>
</feature>
<dbReference type="Proteomes" id="UP001232992">
    <property type="component" value="Unassembled WGS sequence"/>
</dbReference>
<proteinExistence type="predicted"/>